<keyword evidence="2" id="KW-0229">DNA integration</keyword>
<dbReference type="GO" id="GO:0006310">
    <property type="term" value="P:DNA recombination"/>
    <property type="evidence" value="ECO:0007669"/>
    <property type="project" value="UniProtKB-KW"/>
</dbReference>
<feature type="domain" description="Core-binding (CB)" evidence="7">
    <location>
        <begin position="8"/>
        <end position="82"/>
    </location>
</feature>
<reference evidence="8" key="1">
    <citation type="submission" date="2020-07" db="EMBL/GenBank/DDBJ databases">
        <title>Huge and variable diversity of episymbiotic CPR bacteria and DPANN archaea in groundwater ecosystems.</title>
        <authorList>
            <person name="He C.Y."/>
            <person name="Keren R."/>
            <person name="Whittaker M."/>
            <person name="Farag I.F."/>
            <person name="Doudna J."/>
            <person name="Cate J.H.D."/>
            <person name="Banfield J.F."/>
        </authorList>
    </citation>
    <scope>NUCLEOTIDE SEQUENCE</scope>
    <source>
        <strain evidence="8">NC_groundwater_1482_Ag_S-0.65um_47_24</strain>
    </source>
</reference>
<feature type="domain" description="Tyr recombinase" evidence="6">
    <location>
        <begin position="108"/>
        <end position="272"/>
    </location>
</feature>
<dbReference type="GO" id="GO:0003677">
    <property type="term" value="F:DNA binding"/>
    <property type="evidence" value="ECO:0007669"/>
    <property type="project" value="UniProtKB-UniRule"/>
</dbReference>
<evidence type="ECO:0000259" key="6">
    <source>
        <dbReference type="PROSITE" id="PS51898"/>
    </source>
</evidence>
<proteinExistence type="inferred from homology"/>
<evidence type="ECO:0000259" key="7">
    <source>
        <dbReference type="PROSITE" id="PS51900"/>
    </source>
</evidence>
<sequence length="277" mass="31325">STEDFGLASTHDLVSNFIKSRREGLSPLTIKYYSSYLTRSGFVVGLHVQGQDIIRFLASLKCSGGGKHAYYRALRAFYTWLYSPKSGYGLTAQNNPMLIVDSPKRERRIMPSLTEEQVNTLVNEVDNLRDKVILYLLFDSGMRLSELSNVQRNDISWDTRTVTIIGKGNKQRRAPFTQRTGSLLSLYLGENHCEGSIWGINAYGIETMIKRLSQMTGIKFTCHSFRRGFACNLHRKGLSTLDIMHLGGWADLSMVLKYTHSITFDDCLAHYEKALGS</sequence>
<gene>
    <name evidence="8" type="ORF">HY730_09230</name>
</gene>
<dbReference type="PROSITE" id="PS51900">
    <property type="entry name" value="CB"/>
    <property type="match status" value="1"/>
</dbReference>
<evidence type="ECO:0000313" key="8">
    <source>
        <dbReference type="EMBL" id="MBI4596537.1"/>
    </source>
</evidence>
<dbReference type="SUPFAM" id="SSF56349">
    <property type="entry name" value="DNA breaking-rejoining enzymes"/>
    <property type="match status" value="1"/>
</dbReference>
<dbReference type="CDD" id="cd00397">
    <property type="entry name" value="DNA_BRE_C"/>
    <property type="match status" value="1"/>
</dbReference>
<name>A0A933LRP0_UNCTE</name>
<dbReference type="Gene3D" id="1.10.443.10">
    <property type="entry name" value="Intergrase catalytic core"/>
    <property type="match status" value="1"/>
</dbReference>
<dbReference type="PANTHER" id="PTHR30349">
    <property type="entry name" value="PHAGE INTEGRASE-RELATED"/>
    <property type="match status" value="1"/>
</dbReference>
<comment type="similarity">
    <text evidence="1">Belongs to the 'phage' integrase family.</text>
</comment>
<dbReference type="EMBL" id="JACQWF010000403">
    <property type="protein sequence ID" value="MBI4596537.1"/>
    <property type="molecule type" value="Genomic_DNA"/>
</dbReference>
<accession>A0A933LRP0</accession>
<protein>
    <submittedName>
        <fullName evidence="8">Tyrosine-type recombinase/integrase</fullName>
    </submittedName>
</protein>
<evidence type="ECO:0000256" key="2">
    <source>
        <dbReference type="ARBA" id="ARBA00022908"/>
    </source>
</evidence>
<dbReference type="InterPro" id="IPR011010">
    <property type="entry name" value="DNA_brk_join_enz"/>
</dbReference>
<evidence type="ECO:0000256" key="1">
    <source>
        <dbReference type="ARBA" id="ARBA00008857"/>
    </source>
</evidence>
<keyword evidence="4" id="KW-0233">DNA recombination</keyword>
<dbReference type="PANTHER" id="PTHR30349:SF41">
    <property type="entry name" value="INTEGRASE_RECOMBINASE PROTEIN MJ0367-RELATED"/>
    <property type="match status" value="1"/>
</dbReference>
<evidence type="ECO:0000313" key="9">
    <source>
        <dbReference type="Proteomes" id="UP000772181"/>
    </source>
</evidence>
<evidence type="ECO:0000256" key="4">
    <source>
        <dbReference type="ARBA" id="ARBA00023172"/>
    </source>
</evidence>
<dbReference type="Proteomes" id="UP000772181">
    <property type="component" value="Unassembled WGS sequence"/>
</dbReference>
<dbReference type="InterPro" id="IPR044068">
    <property type="entry name" value="CB"/>
</dbReference>
<comment type="caution">
    <text evidence="8">The sequence shown here is derived from an EMBL/GenBank/DDBJ whole genome shotgun (WGS) entry which is preliminary data.</text>
</comment>
<dbReference type="InterPro" id="IPR002104">
    <property type="entry name" value="Integrase_catalytic"/>
</dbReference>
<evidence type="ECO:0000256" key="3">
    <source>
        <dbReference type="ARBA" id="ARBA00023125"/>
    </source>
</evidence>
<dbReference type="InterPro" id="IPR050090">
    <property type="entry name" value="Tyrosine_recombinase_XerCD"/>
</dbReference>
<dbReference type="GO" id="GO:0015074">
    <property type="term" value="P:DNA integration"/>
    <property type="evidence" value="ECO:0007669"/>
    <property type="project" value="UniProtKB-KW"/>
</dbReference>
<dbReference type="InterPro" id="IPR013762">
    <property type="entry name" value="Integrase-like_cat_sf"/>
</dbReference>
<feature type="non-terminal residue" evidence="8">
    <location>
        <position position="1"/>
    </location>
</feature>
<dbReference type="AlphaFoldDB" id="A0A933LRP0"/>
<keyword evidence="3 5" id="KW-0238">DNA-binding</keyword>
<organism evidence="8 9">
    <name type="scientific">Tectimicrobiota bacterium</name>
    <dbReference type="NCBI Taxonomy" id="2528274"/>
    <lineage>
        <taxon>Bacteria</taxon>
        <taxon>Pseudomonadati</taxon>
        <taxon>Nitrospinota/Tectimicrobiota group</taxon>
        <taxon>Candidatus Tectimicrobiota</taxon>
    </lineage>
</organism>
<dbReference type="PROSITE" id="PS51898">
    <property type="entry name" value="TYR_RECOMBINASE"/>
    <property type="match status" value="1"/>
</dbReference>
<evidence type="ECO:0000256" key="5">
    <source>
        <dbReference type="PROSITE-ProRule" id="PRU01248"/>
    </source>
</evidence>
<dbReference type="Pfam" id="PF00589">
    <property type="entry name" value="Phage_integrase"/>
    <property type="match status" value="1"/>
</dbReference>